<dbReference type="InterPro" id="IPR013538">
    <property type="entry name" value="ASHA1/2-like_C"/>
</dbReference>
<comment type="similarity">
    <text evidence="1">Belongs to the AHA1 family.</text>
</comment>
<dbReference type="AlphaFoldDB" id="A0A917M2J4"/>
<gene>
    <name evidence="3" type="ORF">GCM10011585_14510</name>
</gene>
<feature type="domain" description="Activator of Hsp90 ATPase homologue 1/2-like C-terminal" evidence="2">
    <location>
        <begin position="194"/>
        <end position="328"/>
    </location>
</feature>
<accession>A0A917M2J4</accession>
<dbReference type="CDD" id="cd07814">
    <property type="entry name" value="SRPBCC_CalC_Aha1-like"/>
    <property type="match status" value="2"/>
</dbReference>
<reference evidence="3" key="2">
    <citation type="submission" date="2020-09" db="EMBL/GenBank/DDBJ databases">
        <authorList>
            <person name="Sun Q."/>
            <person name="Zhou Y."/>
        </authorList>
    </citation>
    <scope>NUCLEOTIDE SEQUENCE</scope>
    <source>
        <strain evidence="3">CGMCC 1.12997</strain>
    </source>
</reference>
<evidence type="ECO:0000313" key="3">
    <source>
        <dbReference type="EMBL" id="GGG73145.1"/>
    </source>
</evidence>
<feature type="domain" description="Activator of Hsp90 ATPase homologue 1/2-like C-terminal" evidence="2">
    <location>
        <begin position="28"/>
        <end position="168"/>
    </location>
</feature>
<keyword evidence="4" id="KW-1185">Reference proteome</keyword>
<dbReference type="SUPFAM" id="SSF55961">
    <property type="entry name" value="Bet v1-like"/>
    <property type="match status" value="2"/>
</dbReference>
<evidence type="ECO:0000313" key="4">
    <source>
        <dbReference type="Proteomes" id="UP000647241"/>
    </source>
</evidence>
<proteinExistence type="inferred from homology"/>
<dbReference type="Gene3D" id="3.30.530.20">
    <property type="match status" value="2"/>
</dbReference>
<dbReference type="PANTHER" id="PTHR36929:SF5">
    <property type="entry name" value="BLR6751 PROTEIN"/>
    <property type="match status" value="1"/>
</dbReference>
<evidence type="ECO:0000259" key="2">
    <source>
        <dbReference type="Pfam" id="PF08327"/>
    </source>
</evidence>
<sequence>MSTAAMTQAQNGLEPFKDYELKITRVFDAPRELVWEAWTDPAMQMKWMGPRGFTTIELDMPKTPGAPWRRTMEGFVPATGALVQLKQHGTVREVKPPELLVFSFAWDVPSDVGLSNMDFEENTVTVRLEEKGNKTVMTFTQGPFLSSSACDGHTGGWNSAFDKFAEFLAAEQPGRIPDANDVPTELHLRRFFEAPRDLVFAAWTTPEMLAEWWAPKSFTVPRCEFEGRGGGKIYLEMKAPDGTVYPMSGRVVEFYAPYRFHFTATPLDKDGNAIFETWNSVFLEEKNGGTELTLDVHVRSMTEVAPMYLRGMKEGWSQSLEKLAQLLKRQ</sequence>
<name>A0A917M2J4_9BACT</name>
<dbReference type="RefSeq" id="WP_188553523.1">
    <property type="nucleotide sequence ID" value="NZ_BMGT01000002.1"/>
</dbReference>
<dbReference type="Pfam" id="PF08327">
    <property type="entry name" value="AHSA1"/>
    <property type="match status" value="2"/>
</dbReference>
<dbReference type="Proteomes" id="UP000647241">
    <property type="component" value="Unassembled WGS sequence"/>
</dbReference>
<evidence type="ECO:0000256" key="1">
    <source>
        <dbReference type="ARBA" id="ARBA00006817"/>
    </source>
</evidence>
<reference evidence="3" key="1">
    <citation type="journal article" date="2014" name="Int. J. Syst. Evol. Microbiol.">
        <title>Complete genome sequence of Corynebacterium casei LMG S-19264T (=DSM 44701T), isolated from a smear-ripened cheese.</title>
        <authorList>
            <consortium name="US DOE Joint Genome Institute (JGI-PGF)"/>
            <person name="Walter F."/>
            <person name="Albersmeier A."/>
            <person name="Kalinowski J."/>
            <person name="Ruckert C."/>
        </authorList>
    </citation>
    <scope>NUCLEOTIDE SEQUENCE</scope>
    <source>
        <strain evidence="3">CGMCC 1.12997</strain>
    </source>
</reference>
<protein>
    <recommendedName>
        <fullName evidence="2">Activator of Hsp90 ATPase homologue 1/2-like C-terminal domain-containing protein</fullName>
    </recommendedName>
</protein>
<organism evidence="3 4">
    <name type="scientific">Edaphobacter dinghuensis</name>
    <dbReference type="NCBI Taxonomy" id="1560005"/>
    <lineage>
        <taxon>Bacteria</taxon>
        <taxon>Pseudomonadati</taxon>
        <taxon>Acidobacteriota</taxon>
        <taxon>Terriglobia</taxon>
        <taxon>Terriglobales</taxon>
        <taxon>Acidobacteriaceae</taxon>
        <taxon>Edaphobacter</taxon>
    </lineage>
</organism>
<comment type="caution">
    <text evidence="3">The sequence shown here is derived from an EMBL/GenBank/DDBJ whole genome shotgun (WGS) entry which is preliminary data.</text>
</comment>
<dbReference type="PANTHER" id="PTHR36929">
    <property type="entry name" value="ATTACHMENT SUBUNIT, PUTATIVE-RELATED"/>
    <property type="match status" value="1"/>
</dbReference>
<dbReference type="InterPro" id="IPR023393">
    <property type="entry name" value="START-like_dom_sf"/>
</dbReference>
<dbReference type="EMBL" id="BMGT01000002">
    <property type="protein sequence ID" value="GGG73145.1"/>
    <property type="molecule type" value="Genomic_DNA"/>
</dbReference>